<dbReference type="EMBL" id="JAWDGP010006267">
    <property type="protein sequence ID" value="KAK3744311.1"/>
    <property type="molecule type" value="Genomic_DNA"/>
</dbReference>
<reference evidence="2" key="1">
    <citation type="journal article" date="2023" name="G3 (Bethesda)">
        <title>A reference genome for the long-term kleptoplast-retaining sea slug Elysia crispata morphotype clarki.</title>
        <authorList>
            <person name="Eastman K.E."/>
            <person name="Pendleton A.L."/>
            <person name="Shaikh M.A."/>
            <person name="Suttiyut T."/>
            <person name="Ogas R."/>
            <person name="Tomko P."/>
            <person name="Gavelis G."/>
            <person name="Widhalm J.R."/>
            <person name="Wisecaver J.H."/>
        </authorList>
    </citation>
    <scope>NUCLEOTIDE SEQUENCE</scope>
    <source>
        <strain evidence="2">ECLA1</strain>
    </source>
</reference>
<accession>A0AAE0YGL1</accession>
<gene>
    <name evidence="2" type="ORF">RRG08_030394</name>
</gene>
<feature type="compositionally biased region" description="Polar residues" evidence="1">
    <location>
        <begin position="11"/>
        <end position="20"/>
    </location>
</feature>
<dbReference type="AlphaFoldDB" id="A0AAE0YGL1"/>
<evidence type="ECO:0000313" key="2">
    <source>
        <dbReference type="EMBL" id="KAK3744311.1"/>
    </source>
</evidence>
<organism evidence="2 3">
    <name type="scientific">Elysia crispata</name>
    <name type="common">lettuce slug</name>
    <dbReference type="NCBI Taxonomy" id="231223"/>
    <lineage>
        <taxon>Eukaryota</taxon>
        <taxon>Metazoa</taxon>
        <taxon>Spiralia</taxon>
        <taxon>Lophotrochozoa</taxon>
        <taxon>Mollusca</taxon>
        <taxon>Gastropoda</taxon>
        <taxon>Heterobranchia</taxon>
        <taxon>Euthyneura</taxon>
        <taxon>Panpulmonata</taxon>
        <taxon>Sacoglossa</taxon>
        <taxon>Placobranchoidea</taxon>
        <taxon>Plakobranchidae</taxon>
        <taxon>Elysia</taxon>
    </lineage>
</organism>
<sequence length="118" mass="13121">MNEEDRRCGNSFLQNTNRSNGKGGMDVANWRGVIVIITKIGERLITGAGVHLRGRSEKAHNLSVADMGRISHRNVRGLPSTRDCSGDDKLEARLKYKNGGENGSLLSRWRGVLLRYVE</sequence>
<evidence type="ECO:0000313" key="3">
    <source>
        <dbReference type="Proteomes" id="UP001283361"/>
    </source>
</evidence>
<feature type="region of interest" description="Disordered" evidence="1">
    <location>
        <begin position="1"/>
        <end position="21"/>
    </location>
</feature>
<proteinExistence type="predicted"/>
<dbReference type="Proteomes" id="UP001283361">
    <property type="component" value="Unassembled WGS sequence"/>
</dbReference>
<comment type="caution">
    <text evidence="2">The sequence shown here is derived from an EMBL/GenBank/DDBJ whole genome shotgun (WGS) entry which is preliminary data.</text>
</comment>
<name>A0AAE0YGL1_9GAST</name>
<protein>
    <submittedName>
        <fullName evidence="2">Uncharacterized protein</fullName>
    </submittedName>
</protein>
<evidence type="ECO:0000256" key="1">
    <source>
        <dbReference type="SAM" id="MobiDB-lite"/>
    </source>
</evidence>
<keyword evidence="3" id="KW-1185">Reference proteome</keyword>